<dbReference type="Gene3D" id="3.40.50.300">
    <property type="entry name" value="P-loop containing nucleotide triphosphate hydrolases"/>
    <property type="match status" value="1"/>
</dbReference>
<dbReference type="InterPro" id="IPR030548">
    <property type="entry name" value="RAD51B"/>
</dbReference>
<accession>A0A835FJD3</accession>
<dbReference type="OrthoDB" id="5957327at2759"/>
<gene>
    <name evidence="1" type="ORF">HU200_010633</name>
</gene>
<dbReference type="GO" id="GO:0000724">
    <property type="term" value="P:double-strand break repair via homologous recombination"/>
    <property type="evidence" value="ECO:0007669"/>
    <property type="project" value="InterPro"/>
</dbReference>
<organism evidence="1 2">
    <name type="scientific">Digitaria exilis</name>
    <dbReference type="NCBI Taxonomy" id="1010633"/>
    <lineage>
        <taxon>Eukaryota</taxon>
        <taxon>Viridiplantae</taxon>
        <taxon>Streptophyta</taxon>
        <taxon>Embryophyta</taxon>
        <taxon>Tracheophyta</taxon>
        <taxon>Spermatophyta</taxon>
        <taxon>Magnoliopsida</taxon>
        <taxon>Liliopsida</taxon>
        <taxon>Poales</taxon>
        <taxon>Poaceae</taxon>
        <taxon>PACMAD clade</taxon>
        <taxon>Panicoideae</taxon>
        <taxon>Panicodae</taxon>
        <taxon>Paniceae</taxon>
        <taxon>Anthephorinae</taxon>
        <taxon>Digitaria</taxon>
    </lineage>
</organism>
<proteinExistence type="predicted"/>
<dbReference type="InterPro" id="IPR027417">
    <property type="entry name" value="P-loop_NTPase"/>
</dbReference>
<dbReference type="GO" id="GO:0003690">
    <property type="term" value="F:double-stranded DNA binding"/>
    <property type="evidence" value="ECO:0007669"/>
    <property type="project" value="TreeGrafter"/>
</dbReference>
<comment type="caution">
    <text evidence="1">The sequence shown here is derived from an EMBL/GenBank/DDBJ whole genome shotgun (WGS) entry which is preliminary data.</text>
</comment>
<dbReference type="GO" id="GO:0008094">
    <property type="term" value="F:ATP-dependent activity, acting on DNA"/>
    <property type="evidence" value="ECO:0007669"/>
    <property type="project" value="TreeGrafter"/>
</dbReference>
<dbReference type="GO" id="GO:0003697">
    <property type="term" value="F:single-stranded DNA binding"/>
    <property type="evidence" value="ECO:0007669"/>
    <property type="project" value="TreeGrafter"/>
</dbReference>
<dbReference type="GO" id="GO:0033063">
    <property type="term" value="C:Rad51B-Rad51C-Rad51D-XRCC2 complex"/>
    <property type="evidence" value="ECO:0007669"/>
    <property type="project" value="InterPro"/>
</dbReference>
<evidence type="ECO:0000313" key="2">
    <source>
        <dbReference type="Proteomes" id="UP000636709"/>
    </source>
</evidence>
<dbReference type="PANTHER" id="PTHR46456">
    <property type="entry name" value="DNA REPAIR PROTEIN RAD51 HOMOLOG 2"/>
    <property type="match status" value="1"/>
</dbReference>
<dbReference type="SUPFAM" id="SSF52540">
    <property type="entry name" value="P-loop containing nucleoside triphosphate hydrolases"/>
    <property type="match status" value="1"/>
</dbReference>
<dbReference type="AlphaFoldDB" id="A0A835FJD3"/>
<dbReference type="EMBL" id="JACEFO010000737">
    <property type="protein sequence ID" value="KAF8758191.1"/>
    <property type="molecule type" value="Genomic_DNA"/>
</dbReference>
<dbReference type="GO" id="GO:0000400">
    <property type="term" value="F:four-way junction DNA binding"/>
    <property type="evidence" value="ECO:0007669"/>
    <property type="project" value="TreeGrafter"/>
</dbReference>
<dbReference type="PANTHER" id="PTHR46456:SF1">
    <property type="entry name" value="DNA REPAIR PROTEIN RAD51 HOMOLOG 2"/>
    <property type="match status" value="1"/>
</dbReference>
<dbReference type="Proteomes" id="UP000636709">
    <property type="component" value="Unassembled WGS sequence"/>
</dbReference>
<sequence>MAFYSLEQMKVTLLQHEVKLLIVDSMAALTSLSIAELSRIPVVVTNQVRSQSNDDGYHFSFEVDRKDGNNCAERFDSHLIAALGIQWAHAITVRLVFESHSGLFIKVAKSPMSPAVAFPFVVESSGITLLSDEGIDVTGSEITSIRCQGQNILAR</sequence>
<protein>
    <submittedName>
        <fullName evidence="1">Uncharacterized protein</fullName>
    </submittedName>
</protein>
<dbReference type="GO" id="GO:0005657">
    <property type="term" value="C:replication fork"/>
    <property type="evidence" value="ECO:0007669"/>
    <property type="project" value="TreeGrafter"/>
</dbReference>
<keyword evidence="2" id="KW-1185">Reference proteome</keyword>
<evidence type="ECO:0000313" key="1">
    <source>
        <dbReference type="EMBL" id="KAF8758191.1"/>
    </source>
</evidence>
<reference evidence="1" key="1">
    <citation type="submission" date="2020-07" db="EMBL/GenBank/DDBJ databases">
        <title>Genome sequence and genetic diversity analysis of an under-domesticated orphan crop, white fonio (Digitaria exilis).</title>
        <authorList>
            <person name="Bennetzen J.L."/>
            <person name="Chen S."/>
            <person name="Ma X."/>
            <person name="Wang X."/>
            <person name="Yssel A.E.J."/>
            <person name="Chaluvadi S.R."/>
            <person name="Johnson M."/>
            <person name="Gangashetty P."/>
            <person name="Hamidou F."/>
            <person name="Sanogo M.D."/>
            <person name="Zwaenepoel A."/>
            <person name="Wallace J."/>
            <person name="Van De Peer Y."/>
            <person name="Van Deynze A."/>
        </authorList>
    </citation>
    <scope>NUCLEOTIDE SEQUENCE</scope>
    <source>
        <tissue evidence="1">Leaves</tissue>
    </source>
</reference>
<name>A0A835FJD3_9POAL</name>